<sequence length="149" mass="15620" precursor="true">MRRRLRAGDDGGQVMVLTLGAVLIAVALVLVVASAAQVHLERKRLLALADVLALEAADAVPDQVYYDVDGTRIVLTDASVRDSVEDYLAAHPDQSAGLRGFAVVRADAPDALTARVHLSARVVPSATAWVLAAWSDGITIEAEAHATSG</sequence>
<dbReference type="eggNOG" id="ENOG50335SP">
    <property type="taxonomic scope" value="Bacteria"/>
</dbReference>
<name>F8A159_CELGA</name>
<evidence type="ECO:0000313" key="1">
    <source>
        <dbReference type="EMBL" id="AEI12817.1"/>
    </source>
</evidence>
<gene>
    <name evidence="1" type="ordered locus">Celgi_2317</name>
</gene>
<keyword evidence="2" id="KW-1185">Reference proteome</keyword>
<reference evidence="2" key="1">
    <citation type="submission" date="2011-04" db="EMBL/GenBank/DDBJ databases">
        <title>Complete sequence of Cellvibrio gilvus ATCC 13127.</title>
        <authorList>
            <person name="Lucas S."/>
            <person name="Han J."/>
            <person name="Lapidus A."/>
            <person name="Cheng J.-F."/>
            <person name="Goodwin L."/>
            <person name="Pitluck S."/>
            <person name="Peters L."/>
            <person name="Munk A."/>
            <person name="Detter J.C."/>
            <person name="Han C."/>
            <person name="Tapia R."/>
            <person name="Land M."/>
            <person name="Hauser L."/>
            <person name="Kyrpides N."/>
            <person name="Ivanova N."/>
            <person name="Ovchinnikova G."/>
            <person name="Pagani I."/>
            <person name="Mead D."/>
            <person name="Brumm P."/>
            <person name="Woyke T."/>
        </authorList>
    </citation>
    <scope>NUCLEOTIDE SEQUENCE [LARGE SCALE GENOMIC DNA]</scope>
    <source>
        <strain evidence="2">ATCC 13127 / NRRL B-14078</strain>
    </source>
</reference>
<evidence type="ECO:0000313" key="2">
    <source>
        <dbReference type="Proteomes" id="UP000000485"/>
    </source>
</evidence>
<organism evidence="1 2">
    <name type="scientific">Cellulomonas gilvus (strain ATCC 13127 / NRRL B-14078)</name>
    <name type="common">Cellvibrio gilvus</name>
    <dbReference type="NCBI Taxonomy" id="593907"/>
    <lineage>
        <taxon>Bacteria</taxon>
        <taxon>Bacillati</taxon>
        <taxon>Actinomycetota</taxon>
        <taxon>Actinomycetes</taxon>
        <taxon>Micrococcales</taxon>
        <taxon>Cellulomonadaceae</taxon>
        <taxon>Cellulomonas</taxon>
    </lineage>
</organism>
<dbReference type="OrthoDB" id="4793549at2"/>
<dbReference type="HOGENOM" id="CLU_105893_0_0_11"/>
<dbReference type="EMBL" id="CP002665">
    <property type="protein sequence ID" value="AEI12817.1"/>
    <property type="molecule type" value="Genomic_DNA"/>
</dbReference>
<dbReference type="RefSeq" id="WP_013884335.1">
    <property type="nucleotide sequence ID" value="NC_015671.1"/>
</dbReference>
<protein>
    <submittedName>
        <fullName evidence="1">Uncharacterized protein</fullName>
    </submittedName>
</protein>
<dbReference type="Proteomes" id="UP000000485">
    <property type="component" value="Chromosome"/>
</dbReference>
<dbReference type="KEGG" id="cga:Celgi_2317"/>
<proteinExistence type="predicted"/>
<dbReference type="AlphaFoldDB" id="F8A159"/>
<accession>F8A159</accession>
<dbReference type="STRING" id="593907.Celgi_2317"/>